<feature type="compositionally biased region" description="Low complexity" evidence="7">
    <location>
        <begin position="729"/>
        <end position="738"/>
    </location>
</feature>
<dbReference type="PANTHER" id="PTHR10963:SF55">
    <property type="entry name" value="GLYCOSIDE HYDROLASE FAMILY 16 PROTEIN"/>
    <property type="match status" value="1"/>
</dbReference>
<evidence type="ECO:0000256" key="8">
    <source>
        <dbReference type="SAM" id="Phobius"/>
    </source>
</evidence>
<evidence type="ECO:0000259" key="9">
    <source>
        <dbReference type="PROSITE" id="PS51762"/>
    </source>
</evidence>
<dbReference type="OrthoDB" id="9809583at2"/>
<dbReference type="Pfam" id="PF00722">
    <property type="entry name" value="Glyco_hydro_16"/>
    <property type="match status" value="1"/>
</dbReference>
<keyword evidence="6" id="KW-0572">Peptidoglycan-anchor</keyword>
<keyword evidence="5" id="KW-0378">Hydrolase</keyword>
<dbReference type="STRING" id="1121025.SAMN02745249_01442"/>
<comment type="similarity">
    <text evidence="1">Belongs to the glycosyl hydrolase 16 family.</text>
</comment>
<dbReference type="InterPro" id="IPR000757">
    <property type="entry name" value="Beta-glucanase-like"/>
</dbReference>
<dbReference type="PANTHER" id="PTHR10963">
    <property type="entry name" value="GLYCOSYL HYDROLASE-RELATED"/>
    <property type="match status" value="1"/>
</dbReference>
<dbReference type="Pfam" id="PF00746">
    <property type="entry name" value="Gram_pos_anchor"/>
    <property type="match status" value="1"/>
</dbReference>
<evidence type="ECO:0000313" key="11">
    <source>
        <dbReference type="Proteomes" id="UP000184128"/>
    </source>
</evidence>
<evidence type="ECO:0000256" key="7">
    <source>
        <dbReference type="SAM" id="MobiDB-lite"/>
    </source>
</evidence>
<feature type="region of interest" description="Disordered" evidence="7">
    <location>
        <begin position="457"/>
        <end position="482"/>
    </location>
</feature>
<organism evidence="10 11">
    <name type="scientific">Atopostipes suicloacalis DSM 15692</name>
    <dbReference type="NCBI Taxonomy" id="1121025"/>
    <lineage>
        <taxon>Bacteria</taxon>
        <taxon>Bacillati</taxon>
        <taxon>Bacillota</taxon>
        <taxon>Bacilli</taxon>
        <taxon>Lactobacillales</taxon>
        <taxon>Carnobacteriaceae</taxon>
        <taxon>Atopostipes</taxon>
    </lineage>
</organism>
<dbReference type="InterPro" id="IPR019931">
    <property type="entry name" value="LPXTG_anchor"/>
</dbReference>
<keyword evidence="2" id="KW-0134">Cell wall</keyword>
<keyword evidence="8" id="KW-1133">Transmembrane helix</keyword>
<feature type="transmembrane region" description="Helical" evidence="8">
    <location>
        <begin position="775"/>
        <end position="793"/>
    </location>
</feature>
<dbReference type="Gene3D" id="2.60.120.200">
    <property type="match status" value="1"/>
</dbReference>
<keyword evidence="8" id="KW-0812">Transmembrane</keyword>
<dbReference type="GO" id="GO:0005975">
    <property type="term" value="P:carbohydrate metabolic process"/>
    <property type="evidence" value="ECO:0007669"/>
    <property type="project" value="InterPro"/>
</dbReference>
<feature type="compositionally biased region" description="Basic and acidic residues" evidence="7">
    <location>
        <begin position="740"/>
        <end position="757"/>
    </location>
</feature>
<dbReference type="CDD" id="cd08023">
    <property type="entry name" value="GH16_laminarinase_like"/>
    <property type="match status" value="1"/>
</dbReference>
<keyword evidence="8" id="KW-0472">Membrane</keyword>
<accession>A0A1M4XGW9</accession>
<dbReference type="EMBL" id="FQUF01000021">
    <property type="protein sequence ID" value="SHE92650.1"/>
    <property type="molecule type" value="Genomic_DNA"/>
</dbReference>
<evidence type="ECO:0000256" key="5">
    <source>
        <dbReference type="ARBA" id="ARBA00022801"/>
    </source>
</evidence>
<protein>
    <submittedName>
        <fullName evidence="10">LPXTG-motif cell wall anchor domain-containing protein</fullName>
    </submittedName>
</protein>
<dbReference type="Pfam" id="PF02018">
    <property type="entry name" value="CBM_4_9"/>
    <property type="match status" value="1"/>
</dbReference>
<evidence type="ECO:0000256" key="3">
    <source>
        <dbReference type="ARBA" id="ARBA00022525"/>
    </source>
</evidence>
<dbReference type="InterPro" id="IPR013320">
    <property type="entry name" value="ConA-like_dom_sf"/>
</dbReference>
<dbReference type="InterPro" id="IPR003305">
    <property type="entry name" value="CenC_carb-bd"/>
</dbReference>
<dbReference type="InterPro" id="IPR008979">
    <property type="entry name" value="Galactose-bd-like_sf"/>
</dbReference>
<gene>
    <name evidence="10" type="ORF">SAMN02745249_01442</name>
</gene>
<evidence type="ECO:0000256" key="4">
    <source>
        <dbReference type="ARBA" id="ARBA00022729"/>
    </source>
</evidence>
<reference evidence="10 11" key="1">
    <citation type="submission" date="2016-11" db="EMBL/GenBank/DDBJ databases">
        <authorList>
            <person name="Jaros S."/>
            <person name="Januszkiewicz K."/>
            <person name="Wedrychowicz H."/>
        </authorList>
    </citation>
    <scope>NUCLEOTIDE SEQUENCE [LARGE SCALE GENOMIC DNA]</scope>
    <source>
        <strain evidence="10 11">DSM 15692</strain>
    </source>
</reference>
<evidence type="ECO:0000256" key="1">
    <source>
        <dbReference type="ARBA" id="ARBA00006865"/>
    </source>
</evidence>
<keyword evidence="11" id="KW-1185">Reference proteome</keyword>
<evidence type="ECO:0000256" key="2">
    <source>
        <dbReference type="ARBA" id="ARBA00022512"/>
    </source>
</evidence>
<dbReference type="AlphaFoldDB" id="A0A1M4XGW9"/>
<feature type="region of interest" description="Disordered" evidence="7">
    <location>
        <begin position="727"/>
        <end position="767"/>
    </location>
</feature>
<dbReference type="RefSeq" id="WP_073298189.1">
    <property type="nucleotide sequence ID" value="NZ_FQUF01000021.1"/>
</dbReference>
<dbReference type="PROSITE" id="PS51762">
    <property type="entry name" value="GH16_2"/>
    <property type="match status" value="1"/>
</dbReference>
<name>A0A1M4XGW9_9LACT</name>
<dbReference type="NCBIfam" id="TIGR01167">
    <property type="entry name" value="LPXTG_anchor"/>
    <property type="match status" value="1"/>
</dbReference>
<dbReference type="Gene3D" id="2.60.120.260">
    <property type="entry name" value="Galactose-binding domain-like"/>
    <property type="match status" value="2"/>
</dbReference>
<dbReference type="GO" id="GO:0004553">
    <property type="term" value="F:hydrolase activity, hydrolyzing O-glycosyl compounds"/>
    <property type="evidence" value="ECO:0007669"/>
    <property type="project" value="InterPro"/>
</dbReference>
<proteinExistence type="inferred from homology"/>
<dbReference type="Proteomes" id="UP000184128">
    <property type="component" value="Unassembled WGS sequence"/>
</dbReference>
<evidence type="ECO:0000256" key="6">
    <source>
        <dbReference type="ARBA" id="ARBA00023088"/>
    </source>
</evidence>
<dbReference type="SUPFAM" id="SSF57997">
    <property type="entry name" value="Tropomyosin"/>
    <property type="match status" value="1"/>
</dbReference>
<dbReference type="SUPFAM" id="SSF49899">
    <property type="entry name" value="Concanavalin A-like lectins/glucanases"/>
    <property type="match status" value="1"/>
</dbReference>
<dbReference type="InterPro" id="IPR050546">
    <property type="entry name" value="Glycosyl_Hydrlase_16"/>
</dbReference>
<feature type="domain" description="GH16" evidence="9">
    <location>
        <begin position="169"/>
        <end position="458"/>
    </location>
</feature>
<feature type="compositionally biased region" description="Acidic residues" evidence="7">
    <location>
        <begin position="464"/>
        <end position="474"/>
    </location>
</feature>
<keyword evidence="4" id="KW-0732">Signal</keyword>
<keyword evidence="3" id="KW-0964">Secreted</keyword>
<evidence type="ECO:0000313" key="10">
    <source>
        <dbReference type="EMBL" id="SHE92650.1"/>
    </source>
</evidence>
<sequence>MKKKIMAIVIPLITIFSIVSFKNIDFKEVNAEVDEGNRIINGNFTDETNHWTTLHEFDGEANFTVENGQAKVEIIDLGVKIHPEWNVPISWSTQLVQEDISISNGYTYELIFDAYSSQPRPIEIEFTGLSGIENKKFNLNDELQTFSYEFDYNFQSTNFDFKFLLGNVSSENAIETPESNHSVYIDNISLKPIKELDNSSDNEINWTLSWSDEFDSDTLDLSKWKYDTGNYMQSNDGEWVQGWGNNELQNYQPDNVYLQDGKLIIEAREEITTDEHDTYNYTSGKITTDNLFSQTYGRFEARMKLPEGQGFWPAFWLMPQEDVYGGWASSGEIDIMENRGDQLDIVGAAVHYGGGWPNNVHTTGEYRFPSNSSITDFNVYSLEWEPGELRWYVNDELYYKTNEWHSDQGEYPAPFDQEFYIILNLAVGGWYGLEPNEETLFPSQVEVDYVRVYEGEYNNPVTPPEEEQPGEDDQKEPIQQVNPDDFRSISENYILNGDFDEIDTEKLLNGITAWSLHNQGEYEEWAGLAAFDIVDDVLNIQIQQNGWEWWHIQLFQDLSIPSGMYLFSFDGKSDLPRDLFVEFVNSEHEIVEIQLNETMNSYHYLFTFEENIEDLQLLFGLGRKTGEEELEVPYSIYLDDISLIEVEENEKPEENNLSKLEEELAELENKVAMLERRQSIKESELTLLKESLQTLHQEMNDLNIESNLLKERITNLEMKIAQLEEKVNEQNNGNNSSNKIPKDEVYPEGESVNKEQDNSSENDDVLPKTGETRTIIIYIFGAIFMISGTWLFMRVKKVANK</sequence>
<dbReference type="SUPFAM" id="SSF49785">
    <property type="entry name" value="Galactose-binding domain-like"/>
    <property type="match status" value="2"/>
</dbReference>